<accession>A0A2M9CTR3</accession>
<dbReference type="AlphaFoldDB" id="A0A2M9CTR3"/>
<dbReference type="Pfam" id="PF02609">
    <property type="entry name" value="Exonuc_VII_S"/>
    <property type="match status" value="1"/>
</dbReference>
<evidence type="ECO:0000256" key="4">
    <source>
        <dbReference type="ARBA" id="ARBA00022801"/>
    </source>
</evidence>
<dbReference type="Gene3D" id="1.10.287.1040">
    <property type="entry name" value="Exonuclease VII, small subunit"/>
    <property type="match status" value="1"/>
</dbReference>
<evidence type="ECO:0000313" key="9">
    <source>
        <dbReference type="Proteomes" id="UP000230000"/>
    </source>
</evidence>
<organism evidence="8 9">
    <name type="scientific">Thermoflavifilum aggregans</name>
    <dbReference type="NCBI Taxonomy" id="454188"/>
    <lineage>
        <taxon>Bacteria</taxon>
        <taxon>Pseudomonadati</taxon>
        <taxon>Bacteroidota</taxon>
        <taxon>Chitinophagia</taxon>
        <taxon>Chitinophagales</taxon>
        <taxon>Chitinophagaceae</taxon>
        <taxon>Thermoflavifilum</taxon>
    </lineage>
</organism>
<keyword evidence="2 6" id="KW-0963">Cytoplasm</keyword>
<keyword evidence="4 6" id="KW-0378">Hydrolase</keyword>
<dbReference type="NCBIfam" id="TIGR01280">
    <property type="entry name" value="xseB"/>
    <property type="match status" value="1"/>
</dbReference>
<evidence type="ECO:0000256" key="2">
    <source>
        <dbReference type="ARBA" id="ARBA00022490"/>
    </source>
</evidence>
<evidence type="ECO:0000256" key="6">
    <source>
        <dbReference type="HAMAP-Rule" id="MF_00337"/>
    </source>
</evidence>
<dbReference type="EMBL" id="PGFG01000001">
    <property type="protein sequence ID" value="PJJ75312.1"/>
    <property type="molecule type" value="Genomic_DNA"/>
</dbReference>
<protein>
    <recommendedName>
        <fullName evidence="6">Exodeoxyribonuclease 7 small subunit</fullName>
        <ecNumber evidence="6">3.1.11.6</ecNumber>
    </recommendedName>
    <alternativeName>
        <fullName evidence="6">Exodeoxyribonuclease VII small subunit</fullName>
        <shortName evidence="6">Exonuclease VII small subunit</shortName>
    </alternativeName>
</protein>
<dbReference type="EC" id="3.1.11.6" evidence="6"/>
<evidence type="ECO:0000256" key="3">
    <source>
        <dbReference type="ARBA" id="ARBA00022722"/>
    </source>
</evidence>
<comment type="subcellular location">
    <subcellularLocation>
        <location evidence="6">Cytoplasm</location>
    </subcellularLocation>
</comment>
<comment type="function">
    <text evidence="6">Bidirectionally degrades single-stranded DNA into large acid-insoluble oligonucleotides, which are then degraded further into small acid-soluble oligonucleotides.</text>
</comment>
<dbReference type="GO" id="GO:0009318">
    <property type="term" value="C:exodeoxyribonuclease VII complex"/>
    <property type="evidence" value="ECO:0007669"/>
    <property type="project" value="UniProtKB-UniRule"/>
</dbReference>
<dbReference type="GO" id="GO:0008855">
    <property type="term" value="F:exodeoxyribonuclease VII activity"/>
    <property type="evidence" value="ECO:0007669"/>
    <property type="project" value="UniProtKB-UniRule"/>
</dbReference>
<evidence type="ECO:0000256" key="7">
    <source>
        <dbReference type="SAM" id="MobiDB-lite"/>
    </source>
</evidence>
<gene>
    <name evidence="6" type="primary">xseB</name>
    <name evidence="8" type="ORF">BXY57_0884</name>
</gene>
<dbReference type="Proteomes" id="UP000230000">
    <property type="component" value="Unassembled WGS sequence"/>
</dbReference>
<keyword evidence="5 6" id="KW-0269">Exonuclease</keyword>
<dbReference type="GO" id="GO:0005737">
    <property type="term" value="C:cytoplasm"/>
    <property type="evidence" value="ECO:0007669"/>
    <property type="project" value="UniProtKB-SubCell"/>
</dbReference>
<comment type="subunit">
    <text evidence="6">Heterooligomer composed of large and small subunits.</text>
</comment>
<dbReference type="SUPFAM" id="SSF116842">
    <property type="entry name" value="XseB-like"/>
    <property type="match status" value="1"/>
</dbReference>
<reference evidence="8 9" key="1">
    <citation type="submission" date="2017-11" db="EMBL/GenBank/DDBJ databases">
        <title>Genomic Encyclopedia of Archaeal and Bacterial Type Strains, Phase II (KMG-II): From Individual Species to Whole Genera.</title>
        <authorList>
            <person name="Goeker M."/>
        </authorList>
    </citation>
    <scope>NUCLEOTIDE SEQUENCE [LARGE SCALE GENOMIC DNA]</scope>
    <source>
        <strain evidence="8 9">DSM 27268</strain>
    </source>
</reference>
<dbReference type="GO" id="GO:0006308">
    <property type="term" value="P:DNA catabolic process"/>
    <property type="evidence" value="ECO:0007669"/>
    <property type="project" value="UniProtKB-UniRule"/>
</dbReference>
<comment type="catalytic activity">
    <reaction evidence="6">
        <text>Exonucleolytic cleavage in either 5'- to 3'- or 3'- to 5'-direction to yield nucleoside 5'-phosphates.</text>
        <dbReference type="EC" id="3.1.11.6"/>
    </reaction>
</comment>
<keyword evidence="9" id="KW-1185">Reference proteome</keyword>
<dbReference type="InterPro" id="IPR003761">
    <property type="entry name" value="Exonuc_VII_S"/>
</dbReference>
<evidence type="ECO:0000256" key="5">
    <source>
        <dbReference type="ARBA" id="ARBA00022839"/>
    </source>
</evidence>
<name>A0A2M9CTR3_9BACT</name>
<dbReference type="HAMAP" id="MF_00337">
    <property type="entry name" value="Exonuc_7_S"/>
    <property type="match status" value="1"/>
</dbReference>
<comment type="caution">
    <text evidence="8">The sequence shown here is derived from an EMBL/GenBank/DDBJ whole genome shotgun (WGS) entry which is preliminary data.</text>
</comment>
<sequence>MMSEEISYTQAFEELQKIVSLIERGEITIDELSAQVKRAAFLIRICRQKLAETEQDIEEVLRSIEEDRKNSSADDQNQAESDNLPF</sequence>
<keyword evidence="3 6" id="KW-0540">Nuclease</keyword>
<feature type="compositionally biased region" description="Polar residues" evidence="7">
    <location>
        <begin position="73"/>
        <end position="86"/>
    </location>
</feature>
<dbReference type="InterPro" id="IPR037004">
    <property type="entry name" value="Exonuc_VII_ssu_sf"/>
</dbReference>
<feature type="region of interest" description="Disordered" evidence="7">
    <location>
        <begin position="66"/>
        <end position="86"/>
    </location>
</feature>
<proteinExistence type="inferred from homology"/>
<comment type="similarity">
    <text evidence="1 6">Belongs to the XseB family.</text>
</comment>
<evidence type="ECO:0000313" key="8">
    <source>
        <dbReference type="EMBL" id="PJJ75312.1"/>
    </source>
</evidence>
<evidence type="ECO:0000256" key="1">
    <source>
        <dbReference type="ARBA" id="ARBA00009998"/>
    </source>
</evidence>